<dbReference type="PANTHER" id="PTHR14667:SF2">
    <property type="entry name" value="BARDET-BIEDL SYNDROME 10 PROTEIN"/>
    <property type="match status" value="1"/>
</dbReference>
<evidence type="ECO:0000256" key="2">
    <source>
        <dbReference type="ARBA" id="ARBA00022840"/>
    </source>
</evidence>
<dbReference type="Proteomes" id="UP000838412">
    <property type="component" value="Chromosome 7"/>
</dbReference>
<dbReference type="PRINTS" id="PR00304">
    <property type="entry name" value="TCOMPLEXTCP1"/>
</dbReference>
<evidence type="ECO:0000256" key="3">
    <source>
        <dbReference type="ARBA" id="ARBA00023186"/>
    </source>
</evidence>
<evidence type="ECO:0000256" key="1">
    <source>
        <dbReference type="ARBA" id="ARBA00022741"/>
    </source>
</evidence>
<dbReference type="GO" id="GO:0005524">
    <property type="term" value="F:ATP binding"/>
    <property type="evidence" value="ECO:0007669"/>
    <property type="project" value="UniProtKB-KW"/>
</dbReference>
<keyword evidence="2 4" id="KW-0067">ATP-binding</keyword>
<dbReference type="SUPFAM" id="SSF48592">
    <property type="entry name" value="GroEL equatorial domain-like"/>
    <property type="match status" value="1"/>
</dbReference>
<dbReference type="GO" id="GO:0051131">
    <property type="term" value="P:chaperone-mediated protein complex assembly"/>
    <property type="evidence" value="ECO:0007669"/>
    <property type="project" value="InterPro"/>
</dbReference>
<protein>
    <submittedName>
        <fullName evidence="5">BBS10 protein</fullName>
    </submittedName>
</protein>
<comment type="similarity">
    <text evidence="4">Belongs to the TCP-1 chaperonin family.</text>
</comment>
<dbReference type="PANTHER" id="PTHR14667">
    <property type="entry name" value="BARDET-BIEDL SYNDROME 10 PROTEIN"/>
    <property type="match status" value="1"/>
</dbReference>
<gene>
    <name evidence="5" type="primary">BBS10</name>
    <name evidence="5" type="ORF">BLAG_LOCUS22382</name>
</gene>
<dbReference type="InterPro" id="IPR027413">
    <property type="entry name" value="GROEL-like_equatorial_sf"/>
</dbReference>
<evidence type="ECO:0000256" key="4">
    <source>
        <dbReference type="RuleBase" id="RU004187"/>
    </source>
</evidence>
<sequence>MTLTERIGILVGGRFIADHQPPLAVYEAALKRNKNAKYSSPAFYPQCQKCSSRQRLYLGAVSRGRTEPFSPVVTHASALRLHHLWLPWDIQRLFAASDTMSCVSVDISTAASICHTVCSILQGSFGPNALHNMISTATGQVLITSDGSTIIKSLHLSHPVGNLIMDAVQSHHAITGDGTKTFLLMLREALQTIHNISAKTLQVVLSATLGCLKLEC</sequence>
<dbReference type="InterPro" id="IPR042619">
    <property type="entry name" value="BBS10"/>
</dbReference>
<organism evidence="5 6">
    <name type="scientific">Branchiostoma lanceolatum</name>
    <name type="common">Common lancelet</name>
    <name type="synonym">Amphioxus lanceolatum</name>
    <dbReference type="NCBI Taxonomy" id="7740"/>
    <lineage>
        <taxon>Eukaryota</taxon>
        <taxon>Metazoa</taxon>
        <taxon>Chordata</taxon>
        <taxon>Cephalochordata</taxon>
        <taxon>Leptocardii</taxon>
        <taxon>Amphioxiformes</taxon>
        <taxon>Branchiostomatidae</taxon>
        <taxon>Branchiostoma</taxon>
    </lineage>
</organism>
<evidence type="ECO:0000313" key="5">
    <source>
        <dbReference type="EMBL" id="CAH1269883.1"/>
    </source>
</evidence>
<keyword evidence="1 4" id="KW-0547">Nucleotide-binding</keyword>
<proteinExistence type="inferred from homology"/>
<evidence type="ECO:0000313" key="6">
    <source>
        <dbReference type="Proteomes" id="UP000838412"/>
    </source>
</evidence>
<dbReference type="InterPro" id="IPR017998">
    <property type="entry name" value="Chaperone_TCP-1"/>
</dbReference>
<dbReference type="Gene3D" id="1.10.560.10">
    <property type="entry name" value="GroEL-like equatorial domain"/>
    <property type="match status" value="1"/>
</dbReference>
<dbReference type="AlphaFoldDB" id="A0A8K0EX97"/>
<dbReference type="InterPro" id="IPR002423">
    <property type="entry name" value="Cpn60/GroEL/TCP-1"/>
</dbReference>
<dbReference type="OrthoDB" id="9393833at2759"/>
<dbReference type="GO" id="GO:0140662">
    <property type="term" value="F:ATP-dependent protein folding chaperone"/>
    <property type="evidence" value="ECO:0007669"/>
    <property type="project" value="InterPro"/>
</dbReference>
<reference evidence="5" key="1">
    <citation type="submission" date="2022-01" db="EMBL/GenBank/DDBJ databases">
        <authorList>
            <person name="Braso-Vives M."/>
        </authorList>
    </citation>
    <scope>NUCLEOTIDE SEQUENCE</scope>
</reference>
<keyword evidence="3 4" id="KW-0143">Chaperone</keyword>
<name>A0A8K0EX97_BRALA</name>
<dbReference type="Pfam" id="PF00118">
    <property type="entry name" value="Cpn60_TCP1"/>
    <property type="match status" value="1"/>
</dbReference>
<keyword evidence="6" id="KW-1185">Reference proteome</keyword>
<accession>A0A8K0EX97</accession>
<dbReference type="EMBL" id="OV696692">
    <property type="protein sequence ID" value="CAH1269883.1"/>
    <property type="molecule type" value="Genomic_DNA"/>
</dbReference>